<keyword evidence="1" id="KW-0238">DNA-binding</keyword>
<dbReference type="PROSITE" id="PS51253">
    <property type="entry name" value="HTH_CENPB"/>
    <property type="match status" value="1"/>
</dbReference>
<name>A0ABQ9HTP1_9NEOP</name>
<accession>A0ABQ9HTP1</accession>
<protein>
    <recommendedName>
        <fullName evidence="2">HTH CENPB-type domain-containing protein</fullName>
    </recommendedName>
</protein>
<comment type="caution">
    <text evidence="3">The sequence shown here is derived from an EMBL/GenBank/DDBJ whole genome shotgun (WGS) entry which is preliminary data.</text>
</comment>
<evidence type="ECO:0000313" key="4">
    <source>
        <dbReference type="Proteomes" id="UP001159363"/>
    </source>
</evidence>
<keyword evidence="4" id="KW-1185">Reference proteome</keyword>
<gene>
    <name evidence="3" type="ORF">PR048_013964</name>
</gene>
<dbReference type="InterPro" id="IPR006600">
    <property type="entry name" value="HTH_CenpB_DNA-bd_dom"/>
</dbReference>
<dbReference type="Proteomes" id="UP001159363">
    <property type="component" value="Chromosome X"/>
</dbReference>
<sequence>MELVEYLKVMDSMFYGLTRREFMELAYDFAQKNNIAHCLNWDKNRRAGNKWLMRFNCRHPEMSLRQPEPTTIAKARGFHRPQVDRFYNILWDQIAKHGISASTIYNMDESGMQTTTNKPPRILSVCGKKQVGIILSVERGKYLLQ</sequence>
<dbReference type="EMBL" id="JARBHB010000004">
    <property type="protein sequence ID" value="KAJ8887746.1"/>
    <property type="molecule type" value="Genomic_DNA"/>
</dbReference>
<evidence type="ECO:0000313" key="3">
    <source>
        <dbReference type="EMBL" id="KAJ8887746.1"/>
    </source>
</evidence>
<feature type="domain" description="HTH CENPB-type" evidence="2">
    <location>
        <begin position="1"/>
        <end position="65"/>
    </location>
</feature>
<proteinExistence type="predicted"/>
<organism evidence="3 4">
    <name type="scientific">Dryococelus australis</name>
    <dbReference type="NCBI Taxonomy" id="614101"/>
    <lineage>
        <taxon>Eukaryota</taxon>
        <taxon>Metazoa</taxon>
        <taxon>Ecdysozoa</taxon>
        <taxon>Arthropoda</taxon>
        <taxon>Hexapoda</taxon>
        <taxon>Insecta</taxon>
        <taxon>Pterygota</taxon>
        <taxon>Neoptera</taxon>
        <taxon>Polyneoptera</taxon>
        <taxon>Phasmatodea</taxon>
        <taxon>Verophasmatodea</taxon>
        <taxon>Anareolatae</taxon>
        <taxon>Phasmatidae</taxon>
        <taxon>Eurycanthinae</taxon>
        <taxon>Dryococelus</taxon>
    </lineage>
</organism>
<evidence type="ECO:0000259" key="2">
    <source>
        <dbReference type="PROSITE" id="PS51253"/>
    </source>
</evidence>
<reference evidence="3 4" key="1">
    <citation type="submission" date="2023-02" db="EMBL/GenBank/DDBJ databases">
        <title>LHISI_Scaffold_Assembly.</title>
        <authorList>
            <person name="Stuart O.P."/>
            <person name="Cleave R."/>
            <person name="Magrath M.J.L."/>
            <person name="Mikheyev A.S."/>
        </authorList>
    </citation>
    <scope>NUCLEOTIDE SEQUENCE [LARGE SCALE GENOMIC DNA]</scope>
    <source>
        <strain evidence="3">Daus_M_001</strain>
        <tissue evidence="3">Leg muscle</tissue>
    </source>
</reference>
<evidence type="ECO:0000256" key="1">
    <source>
        <dbReference type="ARBA" id="ARBA00023125"/>
    </source>
</evidence>